<feature type="domain" description="Translocation and assembly module TamB C-terminal" evidence="7">
    <location>
        <begin position="904"/>
        <end position="1024"/>
    </location>
</feature>
<dbReference type="EMBL" id="MLCO01000284">
    <property type="protein sequence ID" value="ONG47338.1"/>
    <property type="molecule type" value="Genomic_DNA"/>
</dbReference>
<organism evidence="8 9">
    <name type="scientific">Teichococcus deserti</name>
    <dbReference type="NCBI Taxonomy" id="1817963"/>
    <lineage>
        <taxon>Bacteria</taxon>
        <taxon>Pseudomonadati</taxon>
        <taxon>Pseudomonadota</taxon>
        <taxon>Alphaproteobacteria</taxon>
        <taxon>Acetobacterales</taxon>
        <taxon>Roseomonadaceae</taxon>
        <taxon>Roseomonas</taxon>
    </lineage>
</organism>
<dbReference type="Proteomes" id="UP000188879">
    <property type="component" value="Unassembled WGS sequence"/>
</dbReference>
<dbReference type="PANTHER" id="PTHR36985">
    <property type="entry name" value="TRANSLOCATION AND ASSEMBLY MODULE SUBUNIT TAMB"/>
    <property type="match status" value="1"/>
</dbReference>
<dbReference type="OrthoDB" id="7784409at2"/>
<comment type="subcellular location">
    <subcellularLocation>
        <location evidence="1">Membrane</location>
        <topology evidence="1">Single-pass membrane protein</topology>
    </subcellularLocation>
</comment>
<feature type="region of interest" description="Disordered" evidence="5">
    <location>
        <begin position="992"/>
        <end position="1011"/>
    </location>
</feature>
<sequence>MRRLLRWAGYTLALIVILPLLLIGGVLLGANTAPGQRMITDLAQRFVPGLTLEGLHGPLPGAPGFSRLVMADAKGPWLEVENARIDLDLRALLGRELRIEEMSAGRIALLRLPEADPNAPPPEPAPADAPLIPSLPELPVAVRLEKLAIARIEIPRELVAATVEEHGPAPGFALSLNGDASLVAAALQAKLAVQRLEAAGSLDLALGLDPRGRLLADLRVQEPAGGVLATGLGIPDAPADLSLKLDGPASGAALTARADFGGQAGFRAEGQVSLQPGGAGGLTLAGHLDSPAVLAPPPVRALDFALDAVIPAGGQPELRSVRLTTEAGEITASGSLALLKAEARVAASSVLGPLVPEIVGWDGILLNAEIRDGQTITAQLRPRGLRGPDPLSTVLGPEPEVDFAGTPFRIDSLELRGRGAKLNVQGSGWDILDINAQLQVPDLKAVRPELAGPARLEAKVTGPVADPAIRLHLTSPGLVAAGRKIENPDLTAEIPAVSAYGGTLRLTGRAEGQPVQVALRAARDGDSVKLEQADVTFGPVRATAEGRYDMTAARFDGQMTAGAENIAPLSGLIGQPVAGGFRLTAKLAPTSEGRQAIDARLAAQQVQLAGQAYAAEMTLKGTDAALDWDVKGRLPQANVAGRGRFSRNDAGMRLDIAAFDASQGEMGIRLAAPGSILLPTSGAIEIPGLRLAARPAGNFTVSGRWGPERADIRVALAALPASLVNMFAPEPRLQGSVVGEARITGPVSAPEVTATLNGTGLRAEAPWSQGWPAASLKVDVERNGAGAIRATAALRMGNLITLDATAALPQGPGAEAPLNASVKGNLNVQPLVAPSLGGGAMRVAGRVAIDAGASGTLAAPVLTGAATLSGGEVRNPLFGLRLTNIGGRLRMEGDRVLVDNIVARAGTGRITVNGFAQPLAAGIPLDIAITARDATPVQSELVTALMDADLRFTGPLQVSPALGGTVRLKRVALNIPSALPGGGVATLGEVRERGANAPPPPPPATPAPPLALPVTVEAPHSILVRRRGPAA</sequence>
<keyword evidence="2 6" id="KW-0812">Transmembrane</keyword>
<dbReference type="PANTHER" id="PTHR36985:SF1">
    <property type="entry name" value="TRANSLOCATION AND ASSEMBLY MODULE SUBUNIT TAMB"/>
    <property type="match status" value="1"/>
</dbReference>
<gene>
    <name evidence="8" type="ORF">BKE38_23945</name>
</gene>
<evidence type="ECO:0000256" key="2">
    <source>
        <dbReference type="ARBA" id="ARBA00022692"/>
    </source>
</evidence>
<reference evidence="8 9" key="1">
    <citation type="submission" date="2016-10" db="EMBL/GenBank/DDBJ databases">
        <title>Draft Genome sequence of Roseomonas sp. strain M3.</title>
        <authorList>
            <person name="Subhash Y."/>
            <person name="Lee S."/>
        </authorList>
    </citation>
    <scope>NUCLEOTIDE SEQUENCE [LARGE SCALE GENOMIC DNA]</scope>
    <source>
        <strain evidence="8 9">M3</strain>
    </source>
</reference>
<evidence type="ECO:0000256" key="1">
    <source>
        <dbReference type="ARBA" id="ARBA00004167"/>
    </source>
</evidence>
<protein>
    <recommendedName>
        <fullName evidence="7">Translocation and assembly module TamB C-terminal domain-containing protein</fullName>
    </recommendedName>
</protein>
<evidence type="ECO:0000256" key="4">
    <source>
        <dbReference type="ARBA" id="ARBA00023136"/>
    </source>
</evidence>
<evidence type="ECO:0000259" key="7">
    <source>
        <dbReference type="Pfam" id="PF04357"/>
    </source>
</evidence>
<evidence type="ECO:0000256" key="6">
    <source>
        <dbReference type="SAM" id="Phobius"/>
    </source>
</evidence>
<evidence type="ECO:0000256" key="5">
    <source>
        <dbReference type="SAM" id="MobiDB-lite"/>
    </source>
</evidence>
<dbReference type="InterPro" id="IPR007452">
    <property type="entry name" value="TamB_C"/>
</dbReference>
<evidence type="ECO:0000313" key="9">
    <source>
        <dbReference type="Proteomes" id="UP000188879"/>
    </source>
</evidence>
<keyword evidence="9" id="KW-1185">Reference proteome</keyword>
<accession>A0A1V2GVZ1</accession>
<keyword evidence="4 6" id="KW-0472">Membrane</keyword>
<comment type="caution">
    <text evidence="8">The sequence shown here is derived from an EMBL/GenBank/DDBJ whole genome shotgun (WGS) entry which is preliminary data.</text>
</comment>
<proteinExistence type="predicted"/>
<evidence type="ECO:0000313" key="8">
    <source>
        <dbReference type="EMBL" id="ONG47338.1"/>
    </source>
</evidence>
<dbReference type="Pfam" id="PF04357">
    <property type="entry name" value="TamB"/>
    <property type="match status" value="1"/>
</dbReference>
<evidence type="ECO:0000256" key="3">
    <source>
        <dbReference type="ARBA" id="ARBA00022989"/>
    </source>
</evidence>
<dbReference type="RefSeq" id="WP_076959803.1">
    <property type="nucleotide sequence ID" value="NZ_MLCO01000284.1"/>
</dbReference>
<name>A0A1V2GVZ1_9PROT</name>
<feature type="compositionally biased region" description="Pro residues" evidence="5">
    <location>
        <begin position="997"/>
        <end position="1011"/>
    </location>
</feature>
<feature type="transmembrane region" description="Helical" evidence="6">
    <location>
        <begin position="7"/>
        <end position="30"/>
    </location>
</feature>
<dbReference type="GO" id="GO:0016020">
    <property type="term" value="C:membrane"/>
    <property type="evidence" value="ECO:0007669"/>
    <property type="project" value="UniProtKB-SubCell"/>
</dbReference>
<keyword evidence="3 6" id="KW-1133">Transmembrane helix</keyword>
<dbReference type="AlphaFoldDB" id="A0A1V2GVZ1"/>